<evidence type="ECO:0000259" key="2">
    <source>
        <dbReference type="PROSITE" id="PS50164"/>
    </source>
</evidence>
<dbReference type="Pfam" id="PF01541">
    <property type="entry name" value="GIY-YIG"/>
    <property type="match status" value="1"/>
</dbReference>
<protein>
    <recommendedName>
        <fullName evidence="2">GIY-YIG domain-containing protein</fullName>
    </recommendedName>
</protein>
<reference evidence="3 4" key="1">
    <citation type="journal article" date="2016" name="Nat. Commun.">
        <title>Thousands of microbial genomes shed light on interconnected biogeochemical processes in an aquifer system.</title>
        <authorList>
            <person name="Anantharaman K."/>
            <person name="Brown C.T."/>
            <person name="Hug L.A."/>
            <person name="Sharon I."/>
            <person name="Castelle C.J."/>
            <person name="Probst A.J."/>
            <person name="Thomas B.C."/>
            <person name="Singh A."/>
            <person name="Wilkins M.J."/>
            <person name="Karaoz U."/>
            <person name="Brodie E.L."/>
            <person name="Williams K.H."/>
            <person name="Hubbard S.S."/>
            <person name="Banfield J.F."/>
        </authorList>
    </citation>
    <scope>NUCLEOTIDE SEQUENCE [LARGE SCALE GENOMIC DNA]</scope>
</reference>
<feature type="domain" description="GIY-YIG" evidence="2">
    <location>
        <begin position="1"/>
        <end position="76"/>
    </location>
</feature>
<proteinExistence type="inferred from homology"/>
<dbReference type="PANTHER" id="PTHR34477">
    <property type="entry name" value="UPF0213 PROTEIN YHBQ"/>
    <property type="match status" value="1"/>
</dbReference>
<accession>A0A1F5R765</accession>
<evidence type="ECO:0000256" key="1">
    <source>
        <dbReference type="ARBA" id="ARBA00007435"/>
    </source>
</evidence>
<evidence type="ECO:0000313" key="4">
    <source>
        <dbReference type="Proteomes" id="UP000177230"/>
    </source>
</evidence>
<evidence type="ECO:0000313" key="3">
    <source>
        <dbReference type="EMBL" id="OGF10300.1"/>
    </source>
</evidence>
<comment type="similarity">
    <text evidence="1">Belongs to the UPF0213 family.</text>
</comment>
<dbReference type="CDD" id="cd10449">
    <property type="entry name" value="GIY-YIG_SLX1_like"/>
    <property type="match status" value="1"/>
</dbReference>
<dbReference type="PROSITE" id="PS50164">
    <property type="entry name" value="GIY_YIG"/>
    <property type="match status" value="1"/>
</dbReference>
<dbReference type="InterPro" id="IPR050190">
    <property type="entry name" value="UPF0213_domain"/>
</dbReference>
<dbReference type="EMBL" id="MFFM01000039">
    <property type="protein sequence ID" value="OGF10300.1"/>
    <property type="molecule type" value="Genomic_DNA"/>
</dbReference>
<gene>
    <name evidence="3" type="ORF">A2024_02085</name>
</gene>
<dbReference type="InterPro" id="IPR035901">
    <property type="entry name" value="GIY-YIG_endonuc_sf"/>
</dbReference>
<dbReference type="Gene3D" id="3.40.1440.10">
    <property type="entry name" value="GIY-YIG endonuclease"/>
    <property type="match status" value="1"/>
</dbReference>
<name>A0A1F5R765_9BACT</name>
<dbReference type="InterPro" id="IPR000305">
    <property type="entry name" value="GIY-YIG_endonuc"/>
</dbReference>
<dbReference type="SUPFAM" id="SSF82771">
    <property type="entry name" value="GIY-YIG endonuclease"/>
    <property type="match status" value="1"/>
</dbReference>
<dbReference type="PANTHER" id="PTHR34477:SF1">
    <property type="entry name" value="UPF0213 PROTEIN YHBQ"/>
    <property type="match status" value="1"/>
</dbReference>
<comment type="caution">
    <text evidence="3">The sequence shown here is derived from an EMBL/GenBank/DDBJ whole genome shotgun (WGS) entry which is preliminary data.</text>
</comment>
<organism evidence="3 4">
    <name type="scientific">Candidatus Edwardsbacteria bacterium GWF2_54_11</name>
    <dbReference type="NCBI Taxonomy" id="1817851"/>
    <lineage>
        <taxon>Bacteria</taxon>
        <taxon>Candidatus Edwardsiibacteriota</taxon>
    </lineage>
</organism>
<dbReference type="AlphaFoldDB" id="A0A1F5R765"/>
<dbReference type="Proteomes" id="UP000177230">
    <property type="component" value="Unassembled WGS sequence"/>
</dbReference>
<sequence length="80" mass="9412">MSYFVYVLKSISVETRYIGSSADINERLVAHNNGKCKYTRNRRPWVLVYSEEFATLADAMKRERYLKTGQGREFLDKVIK</sequence>